<dbReference type="Gene3D" id="1.10.3470.10">
    <property type="entry name" value="ABC transporter involved in vitamin B12 uptake, BtuC"/>
    <property type="match status" value="1"/>
</dbReference>
<evidence type="ECO:0000313" key="10">
    <source>
        <dbReference type="Proteomes" id="UP000623250"/>
    </source>
</evidence>
<feature type="transmembrane region" description="Helical" evidence="8">
    <location>
        <begin position="114"/>
        <end position="134"/>
    </location>
</feature>
<dbReference type="InterPro" id="IPR000522">
    <property type="entry name" value="ABC_transptr_permease_BtuC"/>
</dbReference>
<feature type="transmembrane region" description="Helical" evidence="8">
    <location>
        <begin position="59"/>
        <end position="77"/>
    </location>
</feature>
<dbReference type="CDD" id="cd06550">
    <property type="entry name" value="TM_ABC_iron-siderophores_like"/>
    <property type="match status" value="1"/>
</dbReference>
<dbReference type="Pfam" id="PF01032">
    <property type="entry name" value="FecCD"/>
    <property type="match status" value="1"/>
</dbReference>
<evidence type="ECO:0000256" key="1">
    <source>
        <dbReference type="ARBA" id="ARBA00004651"/>
    </source>
</evidence>
<keyword evidence="6 8" id="KW-1133">Transmembrane helix</keyword>
<evidence type="ECO:0000256" key="8">
    <source>
        <dbReference type="SAM" id="Phobius"/>
    </source>
</evidence>
<dbReference type="InterPro" id="IPR037294">
    <property type="entry name" value="ABC_BtuC-like"/>
</dbReference>
<dbReference type="SUPFAM" id="SSF81345">
    <property type="entry name" value="ABC transporter involved in vitamin B12 uptake, BtuC"/>
    <property type="match status" value="1"/>
</dbReference>
<feature type="transmembrane region" description="Helical" evidence="8">
    <location>
        <begin position="304"/>
        <end position="328"/>
    </location>
</feature>
<feature type="transmembrane region" description="Helical" evidence="8">
    <location>
        <begin position="89"/>
        <end position="108"/>
    </location>
</feature>
<organism evidence="9 10">
    <name type="scientific">Rhodomicrobium udaipurense</name>
    <dbReference type="NCBI Taxonomy" id="1202716"/>
    <lineage>
        <taxon>Bacteria</taxon>
        <taxon>Pseudomonadati</taxon>
        <taxon>Pseudomonadota</taxon>
        <taxon>Alphaproteobacteria</taxon>
        <taxon>Hyphomicrobiales</taxon>
        <taxon>Hyphomicrobiaceae</taxon>
        <taxon>Rhodomicrobium</taxon>
    </lineage>
</organism>
<keyword evidence="10" id="KW-1185">Reference proteome</keyword>
<keyword evidence="5 8" id="KW-0812">Transmembrane</keyword>
<feature type="transmembrane region" description="Helical" evidence="8">
    <location>
        <begin position="195"/>
        <end position="221"/>
    </location>
</feature>
<evidence type="ECO:0000256" key="3">
    <source>
        <dbReference type="ARBA" id="ARBA00022448"/>
    </source>
</evidence>
<dbReference type="GO" id="GO:0022857">
    <property type="term" value="F:transmembrane transporter activity"/>
    <property type="evidence" value="ECO:0007669"/>
    <property type="project" value="InterPro"/>
</dbReference>
<dbReference type="Proteomes" id="UP000623250">
    <property type="component" value="Unassembled WGS sequence"/>
</dbReference>
<accession>A0A8I1GI53</accession>
<feature type="transmembrane region" description="Helical" evidence="8">
    <location>
        <begin position="275"/>
        <end position="297"/>
    </location>
</feature>
<feature type="transmembrane region" description="Helical" evidence="8">
    <location>
        <begin position="233"/>
        <end position="263"/>
    </location>
</feature>
<gene>
    <name evidence="9" type="ORF">JDN41_10950</name>
</gene>
<keyword evidence="4" id="KW-1003">Cell membrane</keyword>
<evidence type="ECO:0000313" key="9">
    <source>
        <dbReference type="EMBL" id="MBJ7544070.1"/>
    </source>
</evidence>
<evidence type="ECO:0000256" key="2">
    <source>
        <dbReference type="ARBA" id="ARBA00007935"/>
    </source>
</evidence>
<dbReference type="AlphaFoldDB" id="A0A8I1GI53"/>
<comment type="caution">
    <text evidence="9">The sequence shown here is derived from an EMBL/GenBank/DDBJ whole genome shotgun (WGS) entry which is preliminary data.</text>
</comment>
<reference evidence="9 10" key="1">
    <citation type="submission" date="2020-12" db="EMBL/GenBank/DDBJ databases">
        <title>Revised draft genomes of Rhodomicrobium vannielii ATCC 17100 and Rhodomicrobium udaipurense JA643.</title>
        <authorList>
            <person name="Conners E.M."/>
            <person name="Davenport E.J."/>
            <person name="Bose A."/>
        </authorList>
    </citation>
    <scope>NUCLEOTIDE SEQUENCE [LARGE SCALE GENOMIC DNA]</scope>
    <source>
        <strain evidence="9 10">JA643</strain>
    </source>
</reference>
<evidence type="ECO:0000256" key="7">
    <source>
        <dbReference type="ARBA" id="ARBA00023136"/>
    </source>
</evidence>
<dbReference type="EMBL" id="JAEMUK010000029">
    <property type="protein sequence ID" value="MBJ7544070.1"/>
    <property type="molecule type" value="Genomic_DNA"/>
</dbReference>
<dbReference type="GO" id="GO:0033214">
    <property type="term" value="P:siderophore-iron import into cell"/>
    <property type="evidence" value="ECO:0007669"/>
    <property type="project" value="TreeGrafter"/>
</dbReference>
<sequence>MTRRSLVLASTPFVLALAFFANISLGPGSISPAGAIGALFHMEADSYEGAVVLYQRLPRALIAIYVGATMAVSGAVLQGLVRNPLASPSTLGMNAGATVFVVAGAYLFDFGMTAQGMAALVGALFGFFACVAIARLAGGSADPRGLALILSGALVSILFIGIANAFLLSDPARRMDFLGWVTGNINHVYGDRLYAFWWIGAAALVLLAALSRSLTLILLGHEKAASAGVRVDLVSNLAIGATVLASGSAVAICGPIGFVGLVVPHILRPLVGSNLSALLPACMVTGASVCLFADLCARAAFHPYVLHTGVLMDLLGGLVFIVIVRRFYLSGSARGLA</sequence>
<evidence type="ECO:0000256" key="4">
    <source>
        <dbReference type="ARBA" id="ARBA00022475"/>
    </source>
</evidence>
<keyword evidence="3" id="KW-0813">Transport</keyword>
<keyword evidence="7 8" id="KW-0472">Membrane</keyword>
<dbReference type="PANTHER" id="PTHR30472:SF1">
    <property type="entry name" value="FE(3+) DICITRATE TRANSPORT SYSTEM PERMEASE PROTEIN FECC-RELATED"/>
    <property type="match status" value="1"/>
</dbReference>
<evidence type="ECO:0000256" key="5">
    <source>
        <dbReference type="ARBA" id="ARBA00022692"/>
    </source>
</evidence>
<dbReference type="RefSeq" id="WP_037236400.1">
    <property type="nucleotide sequence ID" value="NZ_JAEMUK010000029.1"/>
</dbReference>
<comment type="similarity">
    <text evidence="2">Belongs to the binding-protein-dependent transport system permease family. FecCD subfamily.</text>
</comment>
<evidence type="ECO:0000256" key="6">
    <source>
        <dbReference type="ARBA" id="ARBA00022989"/>
    </source>
</evidence>
<comment type="subcellular location">
    <subcellularLocation>
        <location evidence="1">Cell membrane</location>
        <topology evidence="1">Multi-pass membrane protein</topology>
    </subcellularLocation>
</comment>
<feature type="transmembrane region" description="Helical" evidence="8">
    <location>
        <begin position="146"/>
        <end position="168"/>
    </location>
</feature>
<name>A0A8I1GI53_9HYPH</name>
<dbReference type="PANTHER" id="PTHR30472">
    <property type="entry name" value="FERRIC ENTEROBACTIN TRANSPORT SYSTEM PERMEASE PROTEIN"/>
    <property type="match status" value="1"/>
</dbReference>
<dbReference type="GO" id="GO:0005886">
    <property type="term" value="C:plasma membrane"/>
    <property type="evidence" value="ECO:0007669"/>
    <property type="project" value="UniProtKB-SubCell"/>
</dbReference>
<proteinExistence type="inferred from homology"/>
<protein>
    <submittedName>
        <fullName evidence="9">Iron ABC transporter permease</fullName>
    </submittedName>
</protein>